<dbReference type="PANTHER" id="PTHR47129:SF1">
    <property type="entry name" value="NMRA-LIKE DOMAIN-CONTAINING PROTEIN"/>
    <property type="match status" value="1"/>
</dbReference>
<dbReference type="CDD" id="cd05269">
    <property type="entry name" value="TMR_SDR_a"/>
    <property type="match status" value="1"/>
</dbReference>
<keyword evidence="3" id="KW-1185">Reference proteome</keyword>
<gene>
    <name evidence="2" type="ORF">Uis1B_0514</name>
</gene>
<dbReference type="Gene3D" id="3.40.50.720">
    <property type="entry name" value="NAD(P)-binding Rossmann-like Domain"/>
    <property type="match status" value="1"/>
</dbReference>
<dbReference type="InterPro" id="IPR052718">
    <property type="entry name" value="NmrA-type_oxidoreductase"/>
</dbReference>
<dbReference type="RefSeq" id="WP_101615293.1">
    <property type="nucleotide sequence ID" value="NZ_NMWU01000007.1"/>
</dbReference>
<dbReference type="Pfam" id="PF13460">
    <property type="entry name" value="NAD_binding_10"/>
    <property type="match status" value="1"/>
</dbReference>
<reference evidence="2 3" key="1">
    <citation type="submission" date="2017-07" db="EMBL/GenBank/DDBJ databases">
        <title>Bifidobacterium novel species.</title>
        <authorList>
            <person name="Lugli G.A."/>
            <person name="Milani C."/>
            <person name="Duranti S."/>
            <person name="Mangifesta M."/>
        </authorList>
    </citation>
    <scope>NUCLEOTIDE SEQUENCE [LARGE SCALE GENOMIC DNA]</scope>
    <source>
        <strain evidence="3">Uis1B</strain>
    </source>
</reference>
<dbReference type="InterPro" id="IPR036291">
    <property type="entry name" value="NAD(P)-bd_dom_sf"/>
</dbReference>
<dbReference type="InterPro" id="IPR016040">
    <property type="entry name" value="NAD(P)-bd_dom"/>
</dbReference>
<accession>A0A2N5JBV3</accession>
<dbReference type="EMBL" id="NMWU01000007">
    <property type="protein sequence ID" value="PLS31693.1"/>
    <property type="molecule type" value="Genomic_DNA"/>
</dbReference>
<dbReference type="PANTHER" id="PTHR47129">
    <property type="entry name" value="QUINONE OXIDOREDUCTASE 2"/>
    <property type="match status" value="1"/>
</dbReference>
<evidence type="ECO:0000259" key="1">
    <source>
        <dbReference type="Pfam" id="PF13460"/>
    </source>
</evidence>
<name>A0A2N5JBV3_9BIFI</name>
<proteinExistence type="predicted"/>
<dbReference type="OrthoDB" id="5510591at2"/>
<dbReference type="Gene3D" id="3.90.25.10">
    <property type="entry name" value="UDP-galactose 4-epimerase, domain 1"/>
    <property type="match status" value="1"/>
</dbReference>
<evidence type="ECO:0000313" key="3">
    <source>
        <dbReference type="Proteomes" id="UP000235050"/>
    </source>
</evidence>
<dbReference type="Proteomes" id="UP000235050">
    <property type="component" value="Unassembled WGS sequence"/>
</dbReference>
<dbReference type="AlphaFoldDB" id="A0A2N5JBV3"/>
<protein>
    <submittedName>
        <fullName evidence="2">NAD(P)-dependent oxidoreductase</fullName>
    </submittedName>
</protein>
<dbReference type="SUPFAM" id="SSF51735">
    <property type="entry name" value="NAD(P)-binding Rossmann-fold domains"/>
    <property type="match status" value="1"/>
</dbReference>
<feature type="domain" description="NAD(P)-binding" evidence="1">
    <location>
        <begin position="8"/>
        <end position="184"/>
    </location>
</feature>
<sequence length="286" mass="30299">MSIVITAASGHFGHLAVNALLDKGVDPQTIVAAARTVEKVEDLAAKGVRTAKIDYDDPSSLRKAFEGANRVLLISGNEFGKRTAQHRNVIEAAKAEGVELLAYTSVLDADRSPLFVAPEHRETEAILRDSGVPAVILRNGWYTENYVDVVRQGIATGRIVSAANDGKVASASRADYAEAAAQVLVGEGHAGKTYEFSGDEAWTYDDLAAVAARIGGKDVEYVNLTPDELRTTLTEAGVPEGGVAYEVQTAIDTANGALALQTGDLARVLGHPTTSLETVLRRELGE</sequence>
<organism evidence="2 3">
    <name type="scientific">Bifidobacterium margollesii</name>
    <dbReference type="NCBI Taxonomy" id="2020964"/>
    <lineage>
        <taxon>Bacteria</taxon>
        <taxon>Bacillati</taxon>
        <taxon>Actinomycetota</taxon>
        <taxon>Actinomycetes</taxon>
        <taxon>Bifidobacteriales</taxon>
        <taxon>Bifidobacteriaceae</taxon>
        <taxon>Bifidobacterium</taxon>
    </lineage>
</organism>
<evidence type="ECO:0000313" key="2">
    <source>
        <dbReference type="EMBL" id="PLS31693.1"/>
    </source>
</evidence>
<comment type="caution">
    <text evidence="2">The sequence shown here is derived from an EMBL/GenBank/DDBJ whole genome shotgun (WGS) entry which is preliminary data.</text>
</comment>